<reference evidence="2" key="1">
    <citation type="submission" date="2008-08" db="EMBL/GenBank/DDBJ databases">
        <title>The complete genome sequence of Thermodesulfovibrio yellowstonii strain ATCC 51303 / DSM 11347 / YP87.</title>
        <authorList>
            <person name="Dodson R.J."/>
            <person name="Durkin A.S."/>
            <person name="Wu M."/>
            <person name="Eisen J."/>
            <person name="Sutton G."/>
        </authorList>
    </citation>
    <scope>NUCLEOTIDE SEQUENCE [LARGE SCALE GENOMIC DNA]</scope>
    <source>
        <strain evidence="2">ATCC 51303 / DSM 11347 / YP87</strain>
    </source>
</reference>
<sequence>MDKIIDKLERLYNSFDFQSTVERDPIRFPKRYKNPLDIEIAGIIASFFAYGNIKSFCNFLEGLFNIMGQHPSEFILNFNPSSLMKKLEIKYRFSSVYDVVAFLFILKKLIQQSPIKSLEYYFQSDSHIQKISNFVQSAFKVNLKPIYGKNIKTKGLLHFFPDPLKGSPCKRINLFLRWMVRKRDIDFALWNTIKPSELIIPLDVHIWRVSKKLGFTKRNTQSIKTAMEITEYLKKIEPEDPLKYDFVLCHGDINSLI</sequence>
<dbReference type="GO" id="GO:0006281">
    <property type="term" value="P:DNA repair"/>
    <property type="evidence" value="ECO:0007669"/>
    <property type="project" value="InterPro"/>
</dbReference>
<name>B5YKD9_THEYD</name>
<protein>
    <recommendedName>
        <fullName evidence="3">TIGR02757 family protein</fullName>
    </recommendedName>
</protein>
<dbReference type="NCBIfam" id="TIGR02757">
    <property type="entry name" value="TIGR02757 family protein"/>
    <property type="match status" value="1"/>
</dbReference>
<dbReference type="KEGG" id="tye:THEYE_A0866"/>
<dbReference type="PATRIC" id="fig|289376.4.peg.853"/>
<gene>
    <name evidence="1" type="ordered locus">THEYE_A0866</name>
</gene>
<dbReference type="EMBL" id="CP001147">
    <property type="protein sequence ID" value="ACI21331.1"/>
    <property type="molecule type" value="Genomic_DNA"/>
</dbReference>
<dbReference type="InterPro" id="IPR014127">
    <property type="entry name" value="CHP02757"/>
</dbReference>
<organism evidence="1 2">
    <name type="scientific">Thermodesulfovibrio yellowstonii (strain ATCC 51303 / DSM 11347 / YP87)</name>
    <dbReference type="NCBI Taxonomy" id="289376"/>
    <lineage>
        <taxon>Bacteria</taxon>
        <taxon>Pseudomonadati</taxon>
        <taxon>Nitrospirota</taxon>
        <taxon>Thermodesulfovibrionia</taxon>
        <taxon>Thermodesulfovibrionales</taxon>
        <taxon>Thermodesulfovibrionaceae</taxon>
        <taxon>Thermodesulfovibrio</taxon>
    </lineage>
</organism>
<dbReference type="STRING" id="289376.THEYE_A0866"/>
<keyword evidence="2" id="KW-1185">Reference proteome</keyword>
<dbReference type="InParanoid" id="B5YKD9"/>
<evidence type="ECO:0008006" key="3">
    <source>
        <dbReference type="Google" id="ProtNLM"/>
    </source>
</evidence>
<dbReference type="Pfam" id="PF09674">
    <property type="entry name" value="DUF2400"/>
    <property type="match status" value="1"/>
</dbReference>
<dbReference type="InterPro" id="IPR011257">
    <property type="entry name" value="DNA_glycosylase"/>
</dbReference>
<dbReference type="RefSeq" id="WP_012546049.1">
    <property type="nucleotide sequence ID" value="NC_011296.1"/>
</dbReference>
<dbReference type="Proteomes" id="UP000000718">
    <property type="component" value="Chromosome"/>
</dbReference>
<dbReference type="HOGENOM" id="CLU_064298_0_0_0"/>
<dbReference type="EnsemblBacteria" id="ACI21331">
    <property type="protein sequence ID" value="ACI21331"/>
    <property type="gene ID" value="THEYE_A0866"/>
</dbReference>
<dbReference type="eggNOG" id="COG0177">
    <property type="taxonomic scope" value="Bacteria"/>
</dbReference>
<dbReference type="AlphaFoldDB" id="B5YKD9"/>
<accession>B5YKD9</accession>
<reference evidence="1 2" key="2">
    <citation type="journal article" date="2015" name="Genome Announc.">
        <title>Genome Sequence of the Sulfate-Reducing Thermophilic Bacterium Thermodesulfovibrio yellowstonii Strain DSM 11347T (Phylum Nitrospirae).</title>
        <authorList>
            <person name="Bhatnagar S."/>
            <person name="Badger J.H."/>
            <person name="Madupu R."/>
            <person name="Khouri H.M."/>
            <person name="O'Connor E.M."/>
            <person name="Robb F.T."/>
            <person name="Ward N.L."/>
            <person name="Eisen J.A."/>
        </authorList>
    </citation>
    <scope>NUCLEOTIDE SEQUENCE [LARGE SCALE GENOMIC DNA]</scope>
    <source>
        <strain evidence="2">ATCC 51303 / DSM 11347 / YP87</strain>
    </source>
</reference>
<proteinExistence type="predicted"/>
<dbReference type="OrthoDB" id="9773332at2"/>
<evidence type="ECO:0000313" key="2">
    <source>
        <dbReference type="Proteomes" id="UP000000718"/>
    </source>
</evidence>
<dbReference type="GO" id="GO:0003824">
    <property type="term" value="F:catalytic activity"/>
    <property type="evidence" value="ECO:0007669"/>
    <property type="project" value="InterPro"/>
</dbReference>
<evidence type="ECO:0000313" key="1">
    <source>
        <dbReference type="EMBL" id="ACI21331.1"/>
    </source>
</evidence>
<dbReference type="SUPFAM" id="SSF48150">
    <property type="entry name" value="DNA-glycosylase"/>
    <property type="match status" value="1"/>
</dbReference>